<dbReference type="RefSeq" id="WP_186867338.1">
    <property type="nucleotide sequence ID" value="NZ_JACOPH010000009.1"/>
</dbReference>
<dbReference type="Pfam" id="PF14056">
    <property type="entry name" value="DUF4250"/>
    <property type="match status" value="1"/>
</dbReference>
<dbReference type="InterPro" id="IPR025346">
    <property type="entry name" value="DUF4250"/>
</dbReference>
<accession>A0A923LPG2</accession>
<organism evidence="1 2">
    <name type="scientific">Roseburia zhanii</name>
    <dbReference type="NCBI Taxonomy" id="2763064"/>
    <lineage>
        <taxon>Bacteria</taxon>
        <taxon>Bacillati</taxon>
        <taxon>Bacillota</taxon>
        <taxon>Clostridia</taxon>
        <taxon>Lachnospirales</taxon>
        <taxon>Lachnospiraceae</taxon>
        <taxon>Roseburia</taxon>
    </lineage>
</organism>
<sequence>MYNQLPNDAVMLLSYINMQLRDHYDSFEDLCLSLQVSADEISKKLAEIDYIYDADANQFK</sequence>
<gene>
    <name evidence="1" type="ORF">H8S17_10930</name>
</gene>
<proteinExistence type="predicted"/>
<dbReference type="Proteomes" id="UP000606720">
    <property type="component" value="Unassembled WGS sequence"/>
</dbReference>
<dbReference type="AlphaFoldDB" id="A0A923LPG2"/>
<evidence type="ECO:0000313" key="2">
    <source>
        <dbReference type="Proteomes" id="UP000606720"/>
    </source>
</evidence>
<keyword evidence="2" id="KW-1185">Reference proteome</keyword>
<dbReference type="EMBL" id="JACOPH010000009">
    <property type="protein sequence ID" value="MBC5714704.1"/>
    <property type="molecule type" value="Genomic_DNA"/>
</dbReference>
<protein>
    <submittedName>
        <fullName evidence="1">DUF4250 domain-containing protein</fullName>
    </submittedName>
</protein>
<comment type="caution">
    <text evidence="1">The sequence shown here is derived from an EMBL/GenBank/DDBJ whole genome shotgun (WGS) entry which is preliminary data.</text>
</comment>
<evidence type="ECO:0000313" key="1">
    <source>
        <dbReference type="EMBL" id="MBC5714704.1"/>
    </source>
</evidence>
<name>A0A923LPG2_9FIRM</name>
<reference evidence="1" key="1">
    <citation type="submission" date="2020-08" db="EMBL/GenBank/DDBJ databases">
        <title>Genome public.</title>
        <authorList>
            <person name="Liu C."/>
            <person name="Sun Q."/>
        </authorList>
    </citation>
    <scope>NUCLEOTIDE SEQUENCE</scope>
    <source>
        <strain evidence="1">BX1005</strain>
    </source>
</reference>